<dbReference type="InterPro" id="IPR006076">
    <property type="entry name" value="FAD-dep_OxRdtase"/>
</dbReference>
<evidence type="ECO:0000259" key="1">
    <source>
        <dbReference type="Pfam" id="PF01266"/>
    </source>
</evidence>
<organism evidence="2 3">
    <name type="scientific">Halpernia frigidisoli</name>
    <dbReference type="NCBI Taxonomy" id="1125876"/>
    <lineage>
        <taxon>Bacteria</taxon>
        <taxon>Pseudomonadati</taxon>
        <taxon>Bacteroidota</taxon>
        <taxon>Flavobacteriia</taxon>
        <taxon>Flavobacteriales</taxon>
        <taxon>Weeksellaceae</taxon>
        <taxon>Chryseobacterium group</taxon>
        <taxon>Halpernia</taxon>
    </lineage>
</organism>
<gene>
    <name evidence="2" type="ORF">SAMN05443292_1260</name>
</gene>
<dbReference type="InterPro" id="IPR036188">
    <property type="entry name" value="FAD/NAD-bd_sf"/>
</dbReference>
<keyword evidence="3" id="KW-1185">Reference proteome</keyword>
<dbReference type="EMBL" id="FOQT01000002">
    <property type="protein sequence ID" value="SFI08399.1"/>
    <property type="molecule type" value="Genomic_DNA"/>
</dbReference>
<protein>
    <submittedName>
        <fullName evidence="2">Glycine/D-amino acid oxidase</fullName>
    </submittedName>
</protein>
<dbReference type="STRING" id="1125876.SAMN05443292_1260"/>
<reference evidence="2 3" key="1">
    <citation type="submission" date="2016-10" db="EMBL/GenBank/DDBJ databases">
        <authorList>
            <person name="de Groot N.N."/>
        </authorList>
    </citation>
    <scope>NUCLEOTIDE SEQUENCE [LARGE SCALE GENOMIC DNA]</scope>
    <source>
        <strain evidence="2 3">DSM 26000</strain>
    </source>
</reference>
<dbReference type="Proteomes" id="UP000198931">
    <property type="component" value="Unassembled WGS sequence"/>
</dbReference>
<evidence type="ECO:0000313" key="2">
    <source>
        <dbReference type="EMBL" id="SFI08399.1"/>
    </source>
</evidence>
<dbReference type="AlphaFoldDB" id="A0A1I3FB44"/>
<name>A0A1I3FB44_9FLAO</name>
<proteinExistence type="predicted"/>
<evidence type="ECO:0000313" key="3">
    <source>
        <dbReference type="Proteomes" id="UP000198931"/>
    </source>
</evidence>
<dbReference type="Gene3D" id="3.30.9.10">
    <property type="entry name" value="D-Amino Acid Oxidase, subunit A, domain 2"/>
    <property type="match status" value="1"/>
</dbReference>
<dbReference type="Gene3D" id="3.50.50.60">
    <property type="entry name" value="FAD/NAD(P)-binding domain"/>
    <property type="match status" value="1"/>
</dbReference>
<feature type="domain" description="FAD dependent oxidoreductase" evidence="1">
    <location>
        <begin position="15"/>
        <end position="332"/>
    </location>
</feature>
<accession>A0A1I3FB44</accession>
<dbReference type="Pfam" id="PF01266">
    <property type="entry name" value="DAO"/>
    <property type="match status" value="1"/>
</dbReference>
<dbReference type="RefSeq" id="WP_394333976.1">
    <property type="nucleotide sequence ID" value="NZ_FOQT01000002.1"/>
</dbReference>
<dbReference type="GO" id="GO:0005737">
    <property type="term" value="C:cytoplasm"/>
    <property type="evidence" value="ECO:0007669"/>
    <property type="project" value="TreeGrafter"/>
</dbReference>
<dbReference type="PANTHER" id="PTHR13847">
    <property type="entry name" value="SARCOSINE DEHYDROGENASE-RELATED"/>
    <property type="match status" value="1"/>
</dbReference>
<sequence length="353" mass="41631">MTSQINSPDQIKNVDYIIVGDGYGALFFAHQLIKNNKTFILFSGGVKSASHISAGIINPLVLKRFTRFWLAQEQLDALQKTLQEISIYTGKNYWINEPIHRILHEETEREVWAKKSMRADLESFLHADFESLEMVKNPFQTGEVMQSGRLNVEDFFKDFFLYLLENNHLIEEFFKYEELDVERNIYQKFKFKNIVFAEGMAVKNNPFFNNIPLIPNKGHQLNLKLSRSLENKTFKKKYFLFPMSEDQYYYGGTHDRDHLENEINENSVEDLKSSLEDFYEHQYEITDVNFAFRPTVADRRPIIGRHEKHEDLYVFNGLGARGILNGNFFAKDLFDFIEKDKPLLEEIDLKRFK</sequence>
<dbReference type="SUPFAM" id="SSF51905">
    <property type="entry name" value="FAD/NAD(P)-binding domain"/>
    <property type="match status" value="1"/>
</dbReference>